<evidence type="ECO:0000256" key="1">
    <source>
        <dbReference type="SAM" id="Phobius"/>
    </source>
</evidence>
<name>A0A7S2GAX6_9STRA</name>
<dbReference type="InterPro" id="IPR037185">
    <property type="entry name" value="EmrE-like"/>
</dbReference>
<proteinExistence type="predicted"/>
<keyword evidence="1" id="KW-0812">Transmembrane</keyword>
<dbReference type="AlphaFoldDB" id="A0A7S2GAX6"/>
<organism evidence="2">
    <name type="scientific">Octactis speculum</name>
    <dbReference type="NCBI Taxonomy" id="3111310"/>
    <lineage>
        <taxon>Eukaryota</taxon>
        <taxon>Sar</taxon>
        <taxon>Stramenopiles</taxon>
        <taxon>Ochrophyta</taxon>
        <taxon>Dictyochophyceae</taxon>
        <taxon>Dictyochales</taxon>
        <taxon>Dictyochaceae</taxon>
        <taxon>Octactis</taxon>
    </lineage>
</organism>
<evidence type="ECO:0000313" key="2">
    <source>
        <dbReference type="EMBL" id="CAD9443089.1"/>
    </source>
</evidence>
<feature type="transmembrane region" description="Helical" evidence="1">
    <location>
        <begin position="14"/>
        <end position="33"/>
    </location>
</feature>
<sequence length="231" mass="25852">MGSEYGCKIAWPKLMLAQALGQIILSIPCAYFVGPPIVFPRISQWLLLCAIGALGFGSQVCMTYGMQNAKTASAALTRQAGVVFGFVYQITLFPSERLHLSTILGAIIISGSVAGLVFYNQRHNKQSSRQLALQRREDSEPYLVLPKFKRVAADGGTGTQFAIAEDAKFLEQWEEEVHGRRSTFRCRHYFDSLTHWLFGICDTRGPWSHLSVRYEFASSDLESDDIWTSDL</sequence>
<keyword evidence="1" id="KW-0472">Membrane</keyword>
<feature type="transmembrane region" description="Helical" evidence="1">
    <location>
        <begin position="100"/>
        <end position="119"/>
    </location>
</feature>
<protein>
    <recommendedName>
        <fullName evidence="3">EamA domain-containing protein</fullName>
    </recommendedName>
</protein>
<dbReference type="EMBL" id="HBGS01036685">
    <property type="protein sequence ID" value="CAD9443089.1"/>
    <property type="molecule type" value="Transcribed_RNA"/>
</dbReference>
<dbReference type="SUPFAM" id="SSF103481">
    <property type="entry name" value="Multidrug resistance efflux transporter EmrE"/>
    <property type="match status" value="1"/>
</dbReference>
<feature type="transmembrane region" description="Helical" evidence="1">
    <location>
        <begin position="45"/>
        <end position="64"/>
    </location>
</feature>
<gene>
    <name evidence="2" type="ORF">DSPE1174_LOCUS18995</name>
</gene>
<keyword evidence="1" id="KW-1133">Transmembrane helix</keyword>
<evidence type="ECO:0008006" key="3">
    <source>
        <dbReference type="Google" id="ProtNLM"/>
    </source>
</evidence>
<accession>A0A7S2GAX6</accession>
<reference evidence="2" key="1">
    <citation type="submission" date="2021-01" db="EMBL/GenBank/DDBJ databases">
        <authorList>
            <person name="Corre E."/>
            <person name="Pelletier E."/>
            <person name="Niang G."/>
            <person name="Scheremetjew M."/>
            <person name="Finn R."/>
            <person name="Kale V."/>
            <person name="Holt S."/>
            <person name="Cochrane G."/>
            <person name="Meng A."/>
            <person name="Brown T."/>
            <person name="Cohen L."/>
        </authorList>
    </citation>
    <scope>NUCLEOTIDE SEQUENCE</scope>
    <source>
        <strain evidence="2">CCMP1381</strain>
    </source>
</reference>